<dbReference type="Gene3D" id="2.40.50.180">
    <property type="entry name" value="CheA-289, Domain 4"/>
    <property type="match status" value="1"/>
</dbReference>
<sequence>MDEFAHKRSAAAGARSALFLVFRIGQERYALQAVDVVEVLPRLQLKPIAQAPSWVAGVFAYRGVVVPVIDLCELTFGRAAQLRTSTRLVLVHYRGDGSQPPRVLGLLLEQANDTLRCDPQEFQPYGLDNRQAPYLGPVREDAQGLLQWVRVDDLLSAQVRELLFPAEPLDPASLEELR</sequence>
<dbReference type="SUPFAM" id="SSF50341">
    <property type="entry name" value="CheW-like"/>
    <property type="match status" value="1"/>
</dbReference>
<dbReference type="InterPro" id="IPR002545">
    <property type="entry name" value="CheW-lke_dom"/>
</dbReference>
<dbReference type="InterPro" id="IPR039315">
    <property type="entry name" value="CheW"/>
</dbReference>
<protein>
    <submittedName>
        <fullName evidence="2">Chemotaxis protein CheW</fullName>
    </submittedName>
</protein>
<name>A0A9Q6N8H7_9PSED</name>
<dbReference type="GO" id="GO:0006935">
    <property type="term" value="P:chemotaxis"/>
    <property type="evidence" value="ECO:0007669"/>
    <property type="project" value="InterPro"/>
</dbReference>
<evidence type="ECO:0000313" key="3">
    <source>
        <dbReference type="Proteomes" id="UP000248188"/>
    </source>
</evidence>
<dbReference type="Pfam" id="PF01584">
    <property type="entry name" value="CheW"/>
    <property type="match status" value="1"/>
</dbReference>
<proteinExistence type="predicted"/>
<dbReference type="Proteomes" id="UP000248188">
    <property type="component" value="Unassembled WGS sequence"/>
</dbReference>
<dbReference type="PANTHER" id="PTHR22617:SF43">
    <property type="entry name" value="PROTEIN PILI"/>
    <property type="match status" value="1"/>
</dbReference>
<evidence type="ECO:0000259" key="1">
    <source>
        <dbReference type="PROSITE" id="PS50851"/>
    </source>
</evidence>
<dbReference type="EMBL" id="QJRN01000008">
    <property type="protein sequence ID" value="PYC36216.1"/>
    <property type="molecule type" value="Genomic_DNA"/>
</dbReference>
<feature type="domain" description="CheW-like" evidence="1">
    <location>
        <begin position="16"/>
        <end position="160"/>
    </location>
</feature>
<comment type="caution">
    <text evidence="2">The sequence shown here is derived from an EMBL/GenBank/DDBJ whole genome shotgun (WGS) entry which is preliminary data.</text>
</comment>
<dbReference type="RefSeq" id="WP_110652332.1">
    <property type="nucleotide sequence ID" value="NZ_CP063455.1"/>
</dbReference>
<organism evidence="2 3">
    <name type="scientific">Pseudomonas protegens</name>
    <dbReference type="NCBI Taxonomy" id="380021"/>
    <lineage>
        <taxon>Bacteria</taxon>
        <taxon>Pseudomonadati</taxon>
        <taxon>Pseudomonadota</taxon>
        <taxon>Gammaproteobacteria</taxon>
        <taxon>Pseudomonadales</taxon>
        <taxon>Pseudomonadaceae</taxon>
        <taxon>Pseudomonas</taxon>
    </lineage>
</organism>
<dbReference type="PROSITE" id="PS50851">
    <property type="entry name" value="CHEW"/>
    <property type="match status" value="1"/>
</dbReference>
<dbReference type="GO" id="GO:0005829">
    <property type="term" value="C:cytosol"/>
    <property type="evidence" value="ECO:0007669"/>
    <property type="project" value="TreeGrafter"/>
</dbReference>
<dbReference type="PANTHER" id="PTHR22617">
    <property type="entry name" value="CHEMOTAXIS SENSOR HISTIDINE KINASE-RELATED"/>
    <property type="match status" value="1"/>
</dbReference>
<dbReference type="GO" id="GO:0007165">
    <property type="term" value="P:signal transduction"/>
    <property type="evidence" value="ECO:0007669"/>
    <property type="project" value="InterPro"/>
</dbReference>
<accession>A0A9Q6N8H7</accession>
<dbReference type="AlphaFoldDB" id="A0A9Q6N8H7"/>
<gene>
    <name evidence="2" type="ORF">DMX08_14440</name>
</gene>
<reference evidence="2 3" key="1">
    <citation type="submission" date="2018-06" db="EMBL/GenBank/DDBJ databases">
        <title>Pseudomonas diversity within urban Lake Michigan freshwaters.</title>
        <authorList>
            <person name="Batrich M."/>
            <person name="Hatzopoulos T."/>
            <person name="Putonti C."/>
        </authorList>
    </citation>
    <scope>NUCLEOTIDE SEQUENCE [LARGE SCALE GENOMIC DNA]</scope>
    <source>
        <strain evidence="2 3">MB-090624</strain>
    </source>
</reference>
<dbReference type="Gene3D" id="2.30.30.40">
    <property type="entry name" value="SH3 Domains"/>
    <property type="match status" value="1"/>
</dbReference>
<dbReference type="SMART" id="SM00260">
    <property type="entry name" value="CheW"/>
    <property type="match status" value="1"/>
</dbReference>
<dbReference type="InterPro" id="IPR036061">
    <property type="entry name" value="CheW-like_dom_sf"/>
</dbReference>
<evidence type="ECO:0000313" key="2">
    <source>
        <dbReference type="EMBL" id="PYC36216.1"/>
    </source>
</evidence>